<feature type="transmembrane region" description="Helical" evidence="1">
    <location>
        <begin position="77"/>
        <end position="95"/>
    </location>
</feature>
<dbReference type="RefSeq" id="WP_220199100.1">
    <property type="nucleotide sequence ID" value="NZ_BNJF01000007.1"/>
</dbReference>
<feature type="transmembrane region" description="Helical" evidence="1">
    <location>
        <begin position="6"/>
        <end position="31"/>
    </location>
</feature>
<keyword evidence="3" id="KW-1185">Reference proteome</keyword>
<organism evidence="2 3">
    <name type="scientific">Ktedonospora formicarum</name>
    <dbReference type="NCBI Taxonomy" id="2778364"/>
    <lineage>
        <taxon>Bacteria</taxon>
        <taxon>Bacillati</taxon>
        <taxon>Chloroflexota</taxon>
        <taxon>Ktedonobacteria</taxon>
        <taxon>Ktedonobacterales</taxon>
        <taxon>Ktedonobacteraceae</taxon>
        <taxon>Ktedonospora</taxon>
    </lineage>
</organism>
<keyword evidence="1" id="KW-0472">Membrane</keyword>
<gene>
    <name evidence="2" type="ORF">KSX_81950</name>
</gene>
<reference evidence="2" key="1">
    <citation type="submission" date="2020-10" db="EMBL/GenBank/DDBJ databases">
        <title>Taxonomic study of unclassified bacteria belonging to the class Ktedonobacteria.</title>
        <authorList>
            <person name="Yabe S."/>
            <person name="Wang C.M."/>
            <person name="Zheng Y."/>
            <person name="Sakai Y."/>
            <person name="Cavaletti L."/>
            <person name="Monciardini P."/>
            <person name="Donadio S."/>
        </authorList>
    </citation>
    <scope>NUCLEOTIDE SEQUENCE</scope>
    <source>
        <strain evidence="2">SOSP1-1</strain>
    </source>
</reference>
<evidence type="ECO:0000313" key="3">
    <source>
        <dbReference type="Proteomes" id="UP000612362"/>
    </source>
</evidence>
<dbReference type="Proteomes" id="UP000612362">
    <property type="component" value="Unassembled WGS sequence"/>
</dbReference>
<evidence type="ECO:0000256" key="1">
    <source>
        <dbReference type="SAM" id="Phobius"/>
    </source>
</evidence>
<keyword evidence="1" id="KW-1133">Transmembrane helix</keyword>
<proteinExistence type="predicted"/>
<protein>
    <submittedName>
        <fullName evidence="2">Uncharacterized protein</fullName>
    </submittedName>
</protein>
<evidence type="ECO:0000313" key="2">
    <source>
        <dbReference type="EMBL" id="GHO50032.1"/>
    </source>
</evidence>
<dbReference type="EMBL" id="BNJF01000007">
    <property type="protein sequence ID" value="GHO50032.1"/>
    <property type="molecule type" value="Genomic_DNA"/>
</dbReference>
<comment type="caution">
    <text evidence="2">The sequence shown here is derived from an EMBL/GenBank/DDBJ whole genome shotgun (WGS) entry which is preliminary data.</text>
</comment>
<keyword evidence="1" id="KW-0812">Transmembrane</keyword>
<name>A0A8J3ICB7_9CHLR</name>
<feature type="transmembrane region" description="Helical" evidence="1">
    <location>
        <begin position="52"/>
        <end position="71"/>
    </location>
</feature>
<sequence length="98" mass="10911">MSYITVLLSGLALLGPAGMIVLLFLAGRVTWSFRDCPSGSFRWHMRTLHLKQIAAIASLFCLAMAASYALLGEMWSILYLLFALKASTFWLRLVLCPL</sequence>
<dbReference type="AlphaFoldDB" id="A0A8J3ICB7"/>
<accession>A0A8J3ICB7</accession>